<evidence type="ECO:0000256" key="1">
    <source>
        <dbReference type="ARBA" id="ARBA00001942"/>
    </source>
</evidence>
<dbReference type="Proteomes" id="UP000271426">
    <property type="component" value="Chromosome"/>
</dbReference>
<evidence type="ECO:0000256" key="8">
    <source>
        <dbReference type="ARBA" id="ARBA00023004"/>
    </source>
</evidence>
<feature type="region of interest" description="Disordered" evidence="10">
    <location>
        <begin position="1"/>
        <end position="25"/>
    </location>
</feature>
<dbReference type="PANTHER" id="PTHR43105">
    <property type="entry name" value="RESPIRATORY NITRATE REDUCTASE"/>
    <property type="match status" value="1"/>
</dbReference>
<evidence type="ECO:0000256" key="6">
    <source>
        <dbReference type="ARBA" id="ARBA00022723"/>
    </source>
</evidence>
<evidence type="ECO:0000256" key="4">
    <source>
        <dbReference type="ARBA" id="ARBA00022485"/>
    </source>
</evidence>
<feature type="compositionally biased region" description="Polar residues" evidence="10">
    <location>
        <begin position="1"/>
        <end position="16"/>
    </location>
</feature>
<dbReference type="Gene3D" id="3.40.50.740">
    <property type="match status" value="1"/>
</dbReference>
<name>A0A3G6IZ67_9CORY</name>
<dbReference type="KEGG" id="cpso:CPPEL_09325"/>
<evidence type="ECO:0000256" key="9">
    <source>
        <dbReference type="ARBA" id="ARBA00023014"/>
    </source>
</evidence>
<evidence type="ECO:0000256" key="7">
    <source>
        <dbReference type="ARBA" id="ARBA00023002"/>
    </source>
</evidence>
<dbReference type="GO" id="GO:0016020">
    <property type="term" value="C:membrane"/>
    <property type="evidence" value="ECO:0007669"/>
    <property type="project" value="TreeGrafter"/>
</dbReference>
<evidence type="ECO:0000259" key="11">
    <source>
        <dbReference type="Pfam" id="PF00384"/>
    </source>
</evidence>
<organism evidence="13 14">
    <name type="scientific">Corynebacterium pseudopelargi</name>
    <dbReference type="NCBI Taxonomy" id="2080757"/>
    <lineage>
        <taxon>Bacteria</taxon>
        <taxon>Bacillati</taxon>
        <taxon>Actinomycetota</taxon>
        <taxon>Actinomycetes</taxon>
        <taxon>Mycobacteriales</taxon>
        <taxon>Corynebacteriaceae</taxon>
        <taxon>Corynebacterium</taxon>
    </lineage>
</organism>
<evidence type="ECO:0000313" key="14">
    <source>
        <dbReference type="Proteomes" id="UP000271426"/>
    </source>
</evidence>
<dbReference type="CDD" id="cd02787">
    <property type="entry name" value="MopB_CT_ydeP"/>
    <property type="match status" value="1"/>
</dbReference>
<keyword evidence="7" id="KW-0560">Oxidoreductase</keyword>
<dbReference type="GO" id="GO:0043546">
    <property type="term" value="F:molybdopterin cofactor binding"/>
    <property type="evidence" value="ECO:0007669"/>
    <property type="project" value="InterPro"/>
</dbReference>
<dbReference type="InterPro" id="IPR050123">
    <property type="entry name" value="Prok_molybdopt-oxidoreductase"/>
</dbReference>
<dbReference type="InterPro" id="IPR037951">
    <property type="entry name" value="MopB_CT_YdeP"/>
</dbReference>
<reference evidence="13 14" key="1">
    <citation type="submission" date="2018-11" db="EMBL/GenBank/DDBJ databases">
        <authorList>
            <person name="Kleinhagauer T."/>
            <person name="Glaeser S.P."/>
            <person name="Spergser J."/>
            <person name="Ruckert C."/>
            <person name="Kaempfer P."/>
            <person name="Busse H.-J."/>
        </authorList>
    </citation>
    <scope>NUCLEOTIDE SEQUENCE [LARGE SCALE GENOMIC DNA]</scope>
    <source>
        <strain evidence="13 14">812CH</strain>
    </source>
</reference>
<evidence type="ECO:0000256" key="5">
    <source>
        <dbReference type="ARBA" id="ARBA00022505"/>
    </source>
</evidence>
<dbReference type="PIRSF" id="PIRSF000144">
    <property type="entry name" value="CbbBc"/>
    <property type="match status" value="1"/>
</dbReference>
<dbReference type="NCBIfam" id="TIGR01701">
    <property type="entry name" value="Fdhalpha-like"/>
    <property type="match status" value="1"/>
</dbReference>
<dbReference type="GO" id="GO:0030151">
    <property type="term" value="F:molybdenum ion binding"/>
    <property type="evidence" value="ECO:0007669"/>
    <property type="project" value="InterPro"/>
</dbReference>
<evidence type="ECO:0000259" key="12">
    <source>
        <dbReference type="Pfam" id="PF01568"/>
    </source>
</evidence>
<dbReference type="InterPro" id="IPR006656">
    <property type="entry name" value="Mopterin_OxRdtase"/>
</dbReference>
<dbReference type="InterPro" id="IPR006657">
    <property type="entry name" value="MoPterin_dinucl-bd_dom"/>
</dbReference>
<dbReference type="AlphaFoldDB" id="A0A3G6IZ67"/>
<dbReference type="Gene3D" id="3.40.228.10">
    <property type="entry name" value="Dimethylsulfoxide Reductase, domain 2"/>
    <property type="match status" value="1"/>
</dbReference>
<keyword evidence="8" id="KW-0408">Iron</keyword>
<dbReference type="EMBL" id="CP033898">
    <property type="protein sequence ID" value="AZA09968.1"/>
    <property type="molecule type" value="Genomic_DNA"/>
</dbReference>
<comment type="cofactor">
    <cofactor evidence="1">
        <name>Mo-bis(molybdopterin guanine dinucleotide)</name>
        <dbReference type="ChEBI" id="CHEBI:60539"/>
    </cofactor>
</comment>
<keyword evidence="6" id="KW-0479">Metal-binding</keyword>
<dbReference type="Gene3D" id="2.40.40.20">
    <property type="match status" value="1"/>
</dbReference>
<dbReference type="RefSeq" id="WP_123960836.1">
    <property type="nucleotide sequence ID" value="NZ_CP033898.1"/>
</dbReference>
<keyword evidence="9" id="KW-0411">Iron-sulfur</keyword>
<keyword evidence="4" id="KW-0004">4Fe-4S</keyword>
<protein>
    <submittedName>
        <fullName evidence="13">Formate dehydrogenase</fullName>
    </submittedName>
</protein>
<dbReference type="InterPro" id="IPR010046">
    <property type="entry name" value="Mopterin_OxRdtse_a_bac"/>
</dbReference>
<dbReference type="SUPFAM" id="SSF50692">
    <property type="entry name" value="ADC-like"/>
    <property type="match status" value="1"/>
</dbReference>
<dbReference type="GO" id="GO:0008863">
    <property type="term" value="F:formate dehydrogenase (NAD+) activity"/>
    <property type="evidence" value="ECO:0007669"/>
    <property type="project" value="InterPro"/>
</dbReference>
<keyword evidence="14" id="KW-1185">Reference proteome</keyword>
<feature type="domain" description="Molybdopterin dinucleotide-binding" evidence="12">
    <location>
        <begin position="642"/>
        <end position="747"/>
    </location>
</feature>
<sequence length="774" mass="85410">MSQHTPIPVNAEQNTFDAPKVGKRKTKAAGVPGVLHAMQHAVPNRALLPLLTMNKDGGIDCPGCAWPEPAQSDLNVVEFCENGAKAVAEETTPHRATPEFFAKYSVSELREKTDHWLGKQGRLTTPMLYDRDSGDDHYRPISWDEAYELMASQLQSIRPEEAIFYTSGRASNEAAYIFGLLARRLGTNNLPDCGNLCHESTGSALGETLGLGKGSVVMSDFYNTDLIISVGQNPGTNHPRSLTALKKCKDNGGKIVAINPLPEAGLISFMEPQSVKGALGVAEKLADEYVQVRLDGDRAFFQALNKELIRRDAIDHEFLDTFCSGAEETIKHLQSLDNAELERGSGVLQRQVNRVADMVEAAETVVLSWTLGVTQHKNAVYTLREMVNFLLLTGNIGKPGAGAAPLRGHSNVQGNRTVGIWEKMPEHFLQALEDRFGFDVPREHGFDSVDSMRAMRDGKTKFFMSLGGNFVRVSPDTTVIEQAMSSQELTVHLSTKPNGSHAYPGRRSLILPVKARTDKDVQASGPQRITVEDSFSSVHASIGKRTANKDLDLQSEVEIIAKTGIATFGDEFWQPMIDDYSVIRDHIEATIDGFERYNERIDIPGGFFLPNGPRERIFNTSDGKAQLTVNETNVIDLPRGAFLLSTVRSHDQYNSTIYGLDDRYRGISNGRRVVFVSPEDCRERQLHHGDLVNIVSEYDGIRRVAPNFRVVEYQTAKDCVTAYFPEANAVIPLSEAAEHSNTPISKSVVVRLEPVGMTANEAEDQGLVLEEQQK</sequence>
<evidence type="ECO:0000256" key="3">
    <source>
        <dbReference type="ARBA" id="ARBA00010312"/>
    </source>
</evidence>
<feature type="domain" description="Molybdopterin oxidoreductase" evidence="11">
    <location>
        <begin position="122"/>
        <end position="491"/>
    </location>
</feature>
<comment type="cofactor">
    <cofactor evidence="2">
        <name>[4Fe-4S] cluster</name>
        <dbReference type="ChEBI" id="CHEBI:49883"/>
    </cofactor>
</comment>
<accession>A0A3G6IZ67</accession>
<evidence type="ECO:0000313" key="13">
    <source>
        <dbReference type="EMBL" id="AZA09968.1"/>
    </source>
</evidence>
<keyword evidence="5" id="KW-0500">Molybdenum</keyword>
<dbReference type="InterPro" id="IPR041953">
    <property type="entry name" value="YdeP_MopB"/>
</dbReference>
<dbReference type="CDD" id="cd02767">
    <property type="entry name" value="MopB_ydeP"/>
    <property type="match status" value="1"/>
</dbReference>
<dbReference type="PANTHER" id="PTHR43105:SF4">
    <property type="entry name" value="PROTEIN YDEP"/>
    <property type="match status" value="1"/>
</dbReference>
<dbReference type="Pfam" id="PF00384">
    <property type="entry name" value="Molybdopterin"/>
    <property type="match status" value="1"/>
</dbReference>
<dbReference type="OrthoDB" id="9759518at2"/>
<dbReference type="InterPro" id="IPR009010">
    <property type="entry name" value="Asp_de-COase-like_dom_sf"/>
</dbReference>
<dbReference type="SUPFAM" id="SSF53706">
    <property type="entry name" value="Formate dehydrogenase/DMSO reductase, domains 1-3"/>
    <property type="match status" value="1"/>
</dbReference>
<evidence type="ECO:0000256" key="2">
    <source>
        <dbReference type="ARBA" id="ARBA00001966"/>
    </source>
</evidence>
<proteinExistence type="inferred from homology"/>
<evidence type="ECO:0000256" key="10">
    <source>
        <dbReference type="SAM" id="MobiDB-lite"/>
    </source>
</evidence>
<comment type="similarity">
    <text evidence="3">Belongs to the prokaryotic molybdopterin-containing oxidoreductase family.</text>
</comment>
<gene>
    <name evidence="13" type="ORF">CPPEL_09325</name>
</gene>
<dbReference type="Pfam" id="PF01568">
    <property type="entry name" value="Molydop_binding"/>
    <property type="match status" value="1"/>
</dbReference>
<dbReference type="GO" id="GO:0051539">
    <property type="term" value="F:4 iron, 4 sulfur cluster binding"/>
    <property type="evidence" value="ECO:0007669"/>
    <property type="project" value="UniProtKB-KW"/>
</dbReference>